<accession>A0A2P2L3E7</accession>
<dbReference type="EMBL" id="GGEC01032011">
    <property type="protein sequence ID" value="MBX12495.1"/>
    <property type="molecule type" value="Transcribed_RNA"/>
</dbReference>
<organism evidence="1">
    <name type="scientific">Rhizophora mucronata</name>
    <name type="common">Asiatic mangrove</name>
    <dbReference type="NCBI Taxonomy" id="61149"/>
    <lineage>
        <taxon>Eukaryota</taxon>
        <taxon>Viridiplantae</taxon>
        <taxon>Streptophyta</taxon>
        <taxon>Embryophyta</taxon>
        <taxon>Tracheophyta</taxon>
        <taxon>Spermatophyta</taxon>
        <taxon>Magnoliopsida</taxon>
        <taxon>eudicotyledons</taxon>
        <taxon>Gunneridae</taxon>
        <taxon>Pentapetalae</taxon>
        <taxon>rosids</taxon>
        <taxon>fabids</taxon>
        <taxon>Malpighiales</taxon>
        <taxon>Rhizophoraceae</taxon>
        <taxon>Rhizophora</taxon>
    </lineage>
</organism>
<proteinExistence type="predicted"/>
<reference evidence="1" key="1">
    <citation type="submission" date="2018-02" db="EMBL/GenBank/DDBJ databases">
        <title>Rhizophora mucronata_Transcriptome.</title>
        <authorList>
            <person name="Meera S.P."/>
            <person name="Sreeshan A."/>
            <person name="Augustine A."/>
        </authorList>
    </citation>
    <scope>NUCLEOTIDE SEQUENCE</scope>
    <source>
        <tissue evidence="1">Leaf</tissue>
    </source>
</reference>
<dbReference type="AlphaFoldDB" id="A0A2P2L3E7"/>
<name>A0A2P2L3E7_RHIMU</name>
<sequence>MPLALSSLICFAPLVIMASSLAKVSILKGYVLLFYLRICWYQNYMWTIRAYYCIGQHCLPSLEVSYFGWQYETAGLKDIRTSK</sequence>
<protein>
    <submittedName>
        <fullName evidence="1">Uncharacterized protein</fullName>
    </submittedName>
</protein>
<evidence type="ECO:0000313" key="1">
    <source>
        <dbReference type="EMBL" id="MBX12495.1"/>
    </source>
</evidence>